<sequence>MNQSSNIKRNTYLNQRTNIINQFEKFIIGPIEEDEVLSRKTNPMSLYLTGKLVPFGSTTEVVNEEEFDIQTKELMDTESVDELIINQNPFRASSMGYSFRLNKLVPMNVNVSWGMYDEEKYQRKQIDFSLEGIIPETKEWQLEEPGILRCKVKERNGTFHVSFYLLNGYRRNSYPLQSEVMFQTKIRIEVAKEAIIKFSSQADQWNLGDELLYRHVNEFAIGHGVGVNYSFIDNKCLLETTWLPHTEVPIVEHRTIEGLNTSMVDLAGMSQSTLKSNLSLIVYSYKHWVDKQKNRYEHVPQHLHCIVDKNLQNVAHIIARIENGIHAVVTDDKNYQAFQFANKVMAIQQGQSRSALEFRSSGKRLKPVFDGSWRLFQLVFILMNIDGVSDRSHEDRNVVDLLWFPTGGGKTEAYLGVAAYLMGLRRLNGVAYQRETYAGVTVFMRYTLRLLTTQQFQRATAMICAAEYVRKQNPNKWGIEPFSIGLWIGQDSTPNYIEDAKEKLQQIKDGNEVKKGNPMQLQHCPWCGSQLTANDYHFDDHSQRIMCSNRECYFSSNGGIPAYTVDEVIYNFVPSIVIGTVDKIAQIAWNKRFCELFGMKTHYDPIEGFVNNMDHPCYRIVNKQRVETTEIDRLIPPELIIQDELHLISGPLGSLTGLYELAVDYLCQYDGYGPKIIASTATIRGADEQVQRLYGRKVSQFPVPVMDARDNYFSYEVPFEEKPGRFYMGVCSPGVSSAIHTVQTYAALLAIVRNIEMYDDSIDPYWTVLGYFNTVKELSGTATKIQDEIPIRLKMLSRDNKKIDTLIHEELTSRKKAAEIPQVLSAMESKYNENALDIVLATNMISVGVDVDRLGVMVVHGQPKTSSEYIQATSRVGRKYPGLVITLFNSMRSRDLSHFERFKSFHEAMYRYVEPTSVTSFARGSIDRGLTGLVVGMIRQTDAYLRKETGAINFRENSITEEILDFIAKRASLTSEVDYEEIATAVLEIYKWWENRAEHEEKLSYKYNPKQGRVKHILKGFKEKTSDCDAKSALHSLRNVEGEIRIVEERNYE</sequence>
<dbReference type="EMBL" id="JACXSI010000012">
    <property type="protein sequence ID" value="MBD3107928.1"/>
    <property type="molecule type" value="Genomic_DNA"/>
</dbReference>
<protein>
    <submittedName>
        <fullName evidence="2">Helicase</fullName>
    </submittedName>
</protein>
<organism evidence="2 3">
    <name type="scientific">Peribacillus faecalis</name>
    <dbReference type="NCBI Taxonomy" id="2772559"/>
    <lineage>
        <taxon>Bacteria</taxon>
        <taxon>Bacillati</taxon>
        <taxon>Bacillota</taxon>
        <taxon>Bacilli</taxon>
        <taxon>Bacillales</taxon>
        <taxon>Bacillaceae</taxon>
        <taxon>Peribacillus</taxon>
    </lineage>
</organism>
<reference evidence="2" key="1">
    <citation type="submission" date="2020-09" db="EMBL/GenBank/DDBJ databases">
        <title>Bacillus faecalis sp. nov., a moderately halophilic bacterium isolated from cow faeces.</title>
        <authorList>
            <person name="Jiang L."/>
            <person name="Lee J."/>
        </authorList>
    </citation>
    <scope>NUCLEOTIDE SEQUENCE</scope>
    <source>
        <strain evidence="2">AGMB 02131</strain>
    </source>
</reference>
<dbReference type="SUPFAM" id="SSF52540">
    <property type="entry name" value="P-loop containing nucleoside triphosphate hydrolases"/>
    <property type="match status" value="1"/>
</dbReference>
<dbReference type="RefSeq" id="WP_190997472.1">
    <property type="nucleotide sequence ID" value="NZ_JACXSI010000012.1"/>
</dbReference>
<name>A0A927CU88_9BACI</name>
<accession>A0A927CU88</accession>
<dbReference type="Proteomes" id="UP000602076">
    <property type="component" value="Unassembled WGS sequence"/>
</dbReference>
<dbReference type="SMART" id="SM00490">
    <property type="entry name" value="HELICc"/>
    <property type="match status" value="1"/>
</dbReference>
<dbReference type="PANTHER" id="PTHR47957">
    <property type="entry name" value="ATP-DEPENDENT HELICASE HRQ1"/>
    <property type="match status" value="1"/>
</dbReference>
<keyword evidence="2" id="KW-0347">Helicase</keyword>
<keyword evidence="2" id="KW-0378">Hydrolase</keyword>
<dbReference type="NCBIfam" id="NF038325">
    <property type="entry name" value="DISARM_DrmAS"/>
    <property type="match status" value="1"/>
</dbReference>
<dbReference type="InterPro" id="IPR001650">
    <property type="entry name" value="Helicase_C-like"/>
</dbReference>
<dbReference type="PANTHER" id="PTHR47957:SF3">
    <property type="entry name" value="ATP-DEPENDENT HELICASE HRQ1"/>
    <property type="match status" value="1"/>
</dbReference>
<proteinExistence type="predicted"/>
<dbReference type="PROSITE" id="PS51194">
    <property type="entry name" value="HELICASE_CTER"/>
    <property type="match status" value="1"/>
</dbReference>
<dbReference type="GO" id="GO:0006289">
    <property type="term" value="P:nucleotide-excision repair"/>
    <property type="evidence" value="ECO:0007669"/>
    <property type="project" value="TreeGrafter"/>
</dbReference>
<dbReference type="GO" id="GO:0043138">
    <property type="term" value="F:3'-5' DNA helicase activity"/>
    <property type="evidence" value="ECO:0007669"/>
    <property type="project" value="TreeGrafter"/>
</dbReference>
<dbReference type="GO" id="GO:0036297">
    <property type="term" value="P:interstrand cross-link repair"/>
    <property type="evidence" value="ECO:0007669"/>
    <property type="project" value="TreeGrafter"/>
</dbReference>
<gene>
    <name evidence="2" type="ORF">IEO70_06075</name>
</gene>
<evidence type="ECO:0000259" key="1">
    <source>
        <dbReference type="PROSITE" id="PS51194"/>
    </source>
</evidence>
<dbReference type="InterPro" id="IPR027417">
    <property type="entry name" value="P-loop_NTPase"/>
</dbReference>
<feature type="domain" description="Helicase C-terminal" evidence="1">
    <location>
        <begin position="754"/>
        <end position="924"/>
    </location>
</feature>
<dbReference type="CDD" id="cd18785">
    <property type="entry name" value="SF2_C"/>
    <property type="match status" value="1"/>
</dbReference>
<evidence type="ECO:0000313" key="3">
    <source>
        <dbReference type="Proteomes" id="UP000602076"/>
    </source>
</evidence>
<dbReference type="Pfam" id="PF00271">
    <property type="entry name" value="Helicase_C"/>
    <property type="match status" value="1"/>
</dbReference>
<keyword evidence="2" id="KW-0067">ATP-binding</keyword>
<dbReference type="Gene3D" id="3.40.50.300">
    <property type="entry name" value="P-loop containing nucleotide triphosphate hydrolases"/>
    <property type="match status" value="1"/>
</dbReference>
<comment type="caution">
    <text evidence="2">The sequence shown here is derived from an EMBL/GenBank/DDBJ whole genome shotgun (WGS) entry which is preliminary data.</text>
</comment>
<keyword evidence="3" id="KW-1185">Reference proteome</keyword>
<evidence type="ECO:0000313" key="2">
    <source>
        <dbReference type="EMBL" id="MBD3107928.1"/>
    </source>
</evidence>
<keyword evidence="2" id="KW-0547">Nucleotide-binding</keyword>
<dbReference type="AlphaFoldDB" id="A0A927CU88"/>